<feature type="compositionally biased region" description="Gly residues" evidence="1">
    <location>
        <begin position="91"/>
        <end position="100"/>
    </location>
</feature>
<keyword evidence="2" id="KW-1133">Transmembrane helix</keyword>
<evidence type="ECO:0000256" key="2">
    <source>
        <dbReference type="SAM" id="Phobius"/>
    </source>
</evidence>
<feature type="region of interest" description="Disordered" evidence="1">
    <location>
        <begin position="1"/>
        <end position="149"/>
    </location>
</feature>
<reference evidence="4" key="1">
    <citation type="submission" date="2016-10" db="EMBL/GenBank/DDBJ databases">
        <title>Frankia sp. NRRL B-16386 Genome sequencing.</title>
        <authorList>
            <person name="Ghodhbane-Gtari F."/>
            <person name="Swanson E."/>
            <person name="Gueddou A."/>
            <person name="Hezbri K."/>
            <person name="Ktari K."/>
            <person name="Nouioui I."/>
            <person name="Morris K."/>
            <person name="Simpson S."/>
            <person name="Abebe-Akele F."/>
            <person name="Thomas K."/>
            <person name="Gtari M."/>
            <person name="Tisa L.S."/>
        </authorList>
    </citation>
    <scope>NUCLEOTIDE SEQUENCE [LARGE SCALE GENOMIC DNA]</scope>
    <source>
        <strain evidence="4">NRRL B-16386</strain>
    </source>
</reference>
<evidence type="ECO:0000256" key="1">
    <source>
        <dbReference type="SAM" id="MobiDB-lite"/>
    </source>
</evidence>
<organism evidence="3 4">
    <name type="scientific">Pseudofrankia asymbiotica</name>
    <dbReference type="NCBI Taxonomy" id="1834516"/>
    <lineage>
        <taxon>Bacteria</taxon>
        <taxon>Bacillati</taxon>
        <taxon>Actinomycetota</taxon>
        <taxon>Actinomycetes</taxon>
        <taxon>Frankiales</taxon>
        <taxon>Frankiaceae</taxon>
        <taxon>Pseudofrankia</taxon>
    </lineage>
</organism>
<proteinExistence type="predicted"/>
<feature type="transmembrane region" description="Helical" evidence="2">
    <location>
        <begin position="183"/>
        <end position="202"/>
    </location>
</feature>
<dbReference type="RefSeq" id="WP_076818650.1">
    <property type="nucleotide sequence ID" value="NZ_MOMC01000040.1"/>
</dbReference>
<evidence type="ECO:0000313" key="3">
    <source>
        <dbReference type="EMBL" id="ONH28411.1"/>
    </source>
</evidence>
<feature type="compositionally biased region" description="Basic and acidic residues" evidence="1">
    <location>
        <begin position="101"/>
        <end position="110"/>
    </location>
</feature>
<dbReference type="AlphaFoldDB" id="A0A1V2I860"/>
<evidence type="ECO:0000313" key="4">
    <source>
        <dbReference type="Proteomes" id="UP000188929"/>
    </source>
</evidence>
<sequence>MADNPDPRPADGGADQPADDDVFAELVAHFDDEPAEHTWPDAEDVIPGSGAAGEVGSLPTSPPAGGDALDGDDEDPTGPTSVATPASGPADGAGGWPGGRSGRDLLDDAVGRGLVDGSGWRRPGDTAPGAADGDELDEDEHYLPPPPPKAGWVRPSTGIALGAIVLGVLILVIPTLVSQVTSGVGDITGVVLILGGVGGLVARLSERPPTDDEGPDNGAVL</sequence>
<accession>A0A1V2I860</accession>
<keyword evidence="2" id="KW-0812">Transmembrane</keyword>
<name>A0A1V2I860_9ACTN</name>
<evidence type="ECO:0008006" key="5">
    <source>
        <dbReference type="Google" id="ProtNLM"/>
    </source>
</evidence>
<gene>
    <name evidence="3" type="ORF">BL253_19680</name>
</gene>
<dbReference type="Proteomes" id="UP000188929">
    <property type="component" value="Unassembled WGS sequence"/>
</dbReference>
<feature type="compositionally biased region" description="Basic and acidic residues" evidence="1">
    <location>
        <begin position="28"/>
        <end position="40"/>
    </location>
</feature>
<dbReference type="EMBL" id="MOMC01000040">
    <property type="protein sequence ID" value="ONH28411.1"/>
    <property type="molecule type" value="Genomic_DNA"/>
</dbReference>
<keyword evidence="2" id="KW-0472">Membrane</keyword>
<protein>
    <recommendedName>
        <fullName evidence="5">DUF308 domain-containing protein</fullName>
    </recommendedName>
</protein>
<keyword evidence="4" id="KW-1185">Reference proteome</keyword>
<feature type="transmembrane region" description="Helical" evidence="2">
    <location>
        <begin position="158"/>
        <end position="177"/>
    </location>
</feature>
<comment type="caution">
    <text evidence="3">The sequence shown here is derived from an EMBL/GenBank/DDBJ whole genome shotgun (WGS) entry which is preliminary data.</text>
</comment>
<dbReference type="OrthoDB" id="3215213at2"/>